<proteinExistence type="predicted"/>
<evidence type="ECO:0000313" key="1">
    <source>
        <dbReference type="EMBL" id="KCW86767.1"/>
    </source>
</evidence>
<accession>A0A059D852</accession>
<organism evidence="1">
    <name type="scientific">Eucalyptus grandis</name>
    <name type="common">Flooded gum</name>
    <dbReference type="NCBI Taxonomy" id="71139"/>
    <lineage>
        <taxon>Eukaryota</taxon>
        <taxon>Viridiplantae</taxon>
        <taxon>Streptophyta</taxon>
        <taxon>Embryophyta</taxon>
        <taxon>Tracheophyta</taxon>
        <taxon>Spermatophyta</taxon>
        <taxon>Magnoliopsida</taxon>
        <taxon>eudicotyledons</taxon>
        <taxon>Gunneridae</taxon>
        <taxon>Pentapetalae</taxon>
        <taxon>rosids</taxon>
        <taxon>malvids</taxon>
        <taxon>Myrtales</taxon>
        <taxon>Myrtaceae</taxon>
        <taxon>Myrtoideae</taxon>
        <taxon>Eucalypteae</taxon>
        <taxon>Eucalyptus</taxon>
    </lineage>
</organism>
<dbReference type="EMBL" id="KK198754">
    <property type="protein sequence ID" value="KCW86767.1"/>
    <property type="molecule type" value="Genomic_DNA"/>
</dbReference>
<reference evidence="1" key="1">
    <citation type="submission" date="2013-07" db="EMBL/GenBank/DDBJ databases">
        <title>The genome of Eucalyptus grandis.</title>
        <authorList>
            <person name="Schmutz J."/>
            <person name="Hayes R."/>
            <person name="Myburg A."/>
            <person name="Tuskan G."/>
            <person name="Grattapaglia D."/>
            <person name="Rokhsar D.S."/>
        </authorList>
    </citation>
    <scope>NUCLEOTIDE SEQUENCE</scope>
    <source>
        <tissue evidence="1">Leaf extractions</tissue>
    </source>
</reference>
<sequence length="91" mass="10896">MQTYFDRIWLPNVKYQKDTDILKNAGLLYINNTEEDKLLNYITLPPFRSFSFLLVSFFKTIPYCYIQRVYDNDCLTTILQIKRSIIITISK</sequence>
<name>A0A059D852_EUCGR</name>
<dbReference type="InParanoid" id="A0A059D852"/>
<dbReference type="AlphaFoldDB" id="A0A059D852"/>
<protein>
    <submittedName>
        <fullName evidence="1">Uncharacterized protein</fullName>
    </submittedName>
</protein>
<dbReference type="Gramene" id="KCW86767">
    <property type="protein sequence ID" value="KCW86767"/>
    <property type="gene ID" value="EUGRSUZ_B03377"/>
</dbReference>
<gene>
    <name evidence="1" type="ORF">EUGRSUZ_B03377</name>
</gene>